<comment type="caution">
    <text evidence="1">The sequence shown here is derived from an EMBL/GenBank/DDBJ whole genome shotgun (WGS) entry which is preliminary data.</text>
</comment>
<reference evidence="1 2" key="2">
    <citation type="submission" date="2020-03" db="EMBL/GenBank/DDBJ databases">
        <authorList>
            <person name="Ichikawa N."/>
            <person name="Kimura A."/>
            <person name="Kitahashi Y."/>
            <person name="Uohara A."/>
        </authorList>
    </citation>
    <scope>NUCLEOTIDE SEQUENCE [LARGE SCALE GENOMIC DNA]</scope>
    <source>
        <strain evidence="1 2">NBRC 108638</strain>
    </source>
</reference>
<dbReference type="EMBL" id="BLPG01000001">
    <property type="protein sequence ID" value="GFJ95096.1"/>
    <property type="molecule type" value="Genomic_DNA"/>
</dbReference>
<evidence type="ECO:0000313" key="2">
    <source>
        <dbReference type="Proteomes" id="UP000482960"/>
    </source>
</evidence>
<reference evidence="1 2" key="1">
    <citation type="submission" date="2020-03" db="EMBL/GenBank/DDBJ databases">
        <title>Whole genome shotgun sequence of Phytohabitans rumicis NBRC 108638.</title>
        <authorList>
            <person name="Komaki H."/>
            <person name="Tamura T."/>
        </authorList>
    </citation>
    <scope>NUCLEOTIDE SEQUENCE [LARGE SCALE GENOMIC DNA]</scope>
    <source>
        <strain evidence="1 2">NBRC 108638</strain>
    </source>
</reference>
<protein>
    <submittedName>
        <fullName evidence="1">Uncharacterized protein</fullName>
    </submittedName>
</protein>
<accession>A0A6V8LLP3</accession>
<organism evidence="1 2">
    <name type="scientific">Phytohabitans rumicis</name>
    <dbReference type="NCBI Taxonomy" id="1076125"/>
    <lineage>
        <taxon>Bacteria</taxon>
        <taxon>Bacillati</taxon>
        <taxon>Actinomycetota</taxon>
        <taxon>Actinomycetes</taxon>
        <taxon>Micromonosporales</taxon>
        <taxon>Micromonosporaceae</taxon>
    </lineage>
</organism>
<dbReference type="Proteomes" id="UP000482960">
    <property type="component" value="Unassembled WGS sequence"/>
</dbReference>
<keyword evidence="2" id="KW-1185">Reference proteome</keyword>
<dbReference type="AlphaFoldDB" id="A0A6V8LLP3"/>
<name>A0A6V8LLP3_9ACTN</name>
<gene>
    <name evidence="1" type="ORF">Prum_087380</name>
</gene>
<proteinExistence type="predicted"/>
<sequence>MPCLGDTGRVWLFRMWSSGTPLDGAGALGRALGDGYRMVGLWQVTKGTVALFERR</sequence>
<evidence type="ECO:0000313" key="1">
    <source>
        <dbReference type="EMBL" id="GFJ95096.1"/>
    </source>
</evidence>